<sequence length="319" mass="35768">MKIDPFVIAIALSITLAYFFPQLGLGESPVPLDTIASIGISLIFFFYGLKLSSEAIKSGLKNWKLHIVVQASTFLLFPLLVVVFYPFVKGTSHEMLWLSILFMAALPSTVSSSVVMVSLAKGNVSAAIFNASISGLIGIAITPLWMSSFIQETSIEYDFTAIYMQLIIEILMPLILGLLLRRFLGELARKNSRKLSLFDKSIILIIIYKSFVHSFEEKVFSELKFIDLILLFVLVVSIFFFVYFIIGWIVQKLNFNREDQITAQFCGTKKSLVHGTVFSEALFGQTNIMGLMLLPLMLFHAFQILIISIFATRKGANVE</sequence>
<keyword evidence="1" id="KW-0472">Membrane</keyword>
<keyword evidence="1" id="KW-1133">Transmembrane helix</keyword>
<protein>
    <submittedName>
        <fullName evidence="2">Bile acid:sodium symporter</fullName>
    </submittedName>
</protein>
<dbReference type="InterPro" id="IPR038770">
    <property type="entry name" value="Na+/solute_symporter_sf"/>
</dbReference>
<feature type="transmembrane region" description="Helical" evidence="1">
    <location>
        <begin position="228"/>
        <end position="250"/>
    </location>
</feature>
<keyword evidence="3" id="KW-1185">Reference proteome</keyword>
<dbReference type="RefSeq" id="WP_116879728.1">
    <property type="nucleotide sequence ID" value="NZ_QURB01000001.1"/>
</dbReference>
<dbReference type="Pfam" id="PF13593">
    <property type="entry name" value="SBF_like"/>
    <property type="match status" value="1"/>
</dbReference>
<dbReference type="PIRSF" id="PIRSF026166">
    <property type="entry name" value="UCP026166"/>
    <property type="match status" value="1"/>
</dbReference>
<evidence type="ECO:0000313" key="2">
    <source>
        <dbReference type="EMBL" id="RFC55893.1"/>
    </source>
</evidence>
<dbReference type="PANTHER" id="PTHR18640">
    <property type="entry name" value="SOLUTE CARRIER FAMILY 10 MEMBER 7"/>
    <property type="match status" value="1"/>
</dbReference>
<feature type="transmembrane region" description="Helical" evidence="1">
    <location>
        <begin position="288"/>
        <end position="311"/>
    </location>
</feature>
<dbReference type="InterPro" id="IPR016833">
    <property type="entry name" value="Put_Na-Bile_cotransptr"/>
</dbReference>
<dbReference type="GO" id="GO:0005886">
    <property type="term" value="C:plasma membrane"/>
    <property type="evidence" value="ECO:0007669"/>
    <property type="project" value="TreeGrafter"/>
</dbReference>
<dbReference type="Gene3D" id="1.20.1530.20">
    <property type="match status" value="1"/>
</dbReference>
<feature type="transmembrane region" description="Helical" evidence="1">
    <location>
        <begin position="127"/>
        <end position="150"/>
    </location>
</feature>
<evidence type="ECO:0000313" key="3">
    <source>
        <dbReference type="Proteomes" id="UP000257127"/>
    </source>
</evidence>
<dbReference type="AlphaFoldDB" id="A0A3E1F295"/>
<dbReference type="PANTHER" id="PTHR18640:SF5">
    <property type="entry name" value="SODIUM_BILE ACID COTRANSPORTER 7"/>
    <property type="match status" value="1"/>
</dbReference>
<evidence type="ECO:0000256" key="1">
    <source>
        <dbReference type="SAM" id="Phobius"/>
    </source>
</evidence>
<keyword evidence="1" id="KW-0812">Transmembrane</keyword>
<comment type="caution">
    <text evidence="2">The sequence shown here is derived from an EMBL/GenBank/DDBJ whole genome shotgun (WGS) entry which is preliminary data.</text>
</comment>
<feature type="transmembrane region" description="Helical" evidence="1">
    <location>
        <begin position="65"/>
        <end position="85"/>
    </location>
</feature>
<accession>A0A3E1F295</accession>
<gene>
    <name evidence="2" type="ORF">DXU93_02855</name>
</gene>
<proteinExistence type="predicted"/>
<feature type="transmembrane region" description="Helical" evidence="1">
    <location>
        <begin position="162"/>
        <end position="184"/>
    </location>
</feature>
<name>A0A3E1F295_9FLAO</name>
<feature type="transmembrane region" description="Helical" evidence="1">
    <location>
        <begin position="36"/>
        <end position="53"/>
    </location>
</feature>
<dbReference type="EMBL" id="QURB01000001">
    <property type="protein sequence ID" value="RFC55893.1"/>
    <property type="molecule type" value="Genomic_DNA"/>
</dbReference>
<organism evidence="2 3">
    <name type="scientific">Brumimicrobium aurantiacum</name>
    <dbReference type="NCBI Taxonomy" id="1737063"/>
    <lineage>
        <taxon>Bacteria</taxon>
        <taxon>Pseudomonadati</taxon>
        <taxon>Bacteroidota</taxon>
        <taxon>Flavobacteriia</taxon>
        <taxon>Flavobacteriales</taxon>
        <taxon>Crocinitomicaceae</taxon>
        <taxon>Brumimicrobium</taxon>
    </lineage>
</organism>
<reference evidence="2 3" key="1">
    <citation type="submission" date="2018-08" db="EMBL/GenBank/DDBJ databases">
        <title>The draft genome squence of Brumimicrobium sp. N62.</title>
        <authorList>
            <person name="Du Z.-J."/>
            <person name="Luo H.-R."/>
        </authorList>
    </citation>
    <scope>NUCLEOTIDE SEQUENCE [LARGE SCALE GENOMIC DNA]</scope>
    <source>
        <strain evidence="2 3">N62</strain>
    </source>
</reference>
<dbReference type="OrthoDB" id="9792271at2"/>
<feature type="transmembrane region" description="Helical" evidence="1">
    <location>
        <begin position="97"/>
        <end position="120"/>
    </location>
</feature>
<dbReference type="Proteomes" id="UP000257127">
    <property type="component" value="Unassembled WGS sequence"/>
</dbReference>